<sequence>MWAGTLQASPGEQVLQTDVHATGHDGLRLPSLVDCPKDGPLKNLVPKPPHGPRPSREAKMAKAEKKAREAIKARRAREAKAGVKKTSHQVVGVLALPPPLLSPTTSYSVLPAIKKGTKVTKVETTDPRESDVTSDATSLADTPHEMTPENVEEASSLEDFLKSHPQRKRIRKFLKQKNVTIEDLEDMSYAFLLPAIALLRIYSPESSNCSFRGSGVLKIVFETFHWRSSEPKGRLWGRQPPTPNSETDKELQGTADMAVSNILRNAQEDLFSSGMRIFSSIFSELFRDACESAQEAARRNHHTRSGRGNKSRSGSCSGSSQGSSRSNMPELAECVNAQPLSLEHPSVSCSNRSSLHPLPEQGWMEEHIGSALDVTSEGRAHYTIMAVETLQEGEDNSWSHSGSSQRSRRFDLCHQAEEMERVYLQRDTPHSSVSVGDLGSVRRAKRRDVHKALSEGSLPVFALLRQRLGEIWQTSTWDMEQTQPPSTPTSSEEDLWDSDSSLSHGVGEEERGSSLILTPQASTSLSDQDKRALEDVCQILTAWVEKMLNRTCNDNYRASVIIQKGLDSGARDRFPDTLCPSSSEEEEELVTSVMTVLHSEPSTSTKAARAAPAQTLEFNPCLDEDEVVPSTSMGAGFLTTTQAAWAAPAQTLEEEVGGADVSEVSTSSLTPTEARQGLLGKIPSLLPGEILIEEDISFRSTPRDTVMSPQTLKFILQGIMRRLEASESPQARRANDPFRLMKNLFVEVQHALKYADISVLFSLEESIQFRGEDAMKAIVKAAAKRLSLRSDSNRRAARYGGEGTVCCMADTIAHVIGDHAQDWSSDGHFGSEVELGSGRSRSSSSSSKSDITLTEELLAQGETLEEDQEEVAAIDDNKKCDSASLEKASSSSLSADLVDSTSTQGYNWNELNLDQEGRCSSPKLSLAQIIALDLQDAESSAEFLSSLTGQRERHTSTSSDMSDSVFVMVYLPPPYEETLTKITRAASLTSRKESMKIEDLEAWLCPEIKSSGRYV</sequence>
<feature type="region of interest" description="Disordered" evidence="1">
    <location>
        <begin position="232"/>
        <end position="252"/>
    </location>
</feature>
<feature type="region of interest" description="Disordered" evidence="1">
    <location>
        <begin position="296"/>
        <end position="329"/>
    </location>
</feature>
<evidence type="ECO:0000313" key="3">
    <source>
        <dbReference type="Proteomes" id="UP001356427"/>
    </source>
</evidence>
<feature type="compositionally biased region" description="Low complexity" evidence="1">
    <location>
        <begin position="311"/>
        <end position="326"/>
    </location>
</feature>
<feature type="region of interest" description="Disordered" evidence="1">
    <location>
        <begin position="475"/>
        <end position="515"/>
    </location>
</feature>
<organism evidence="2 3">
    <name type="scientific">Coregonus suidteri</name>
    <dbReference type="NCBI Taxonomy" id="861788"/>
    <lineage>
        <taxon>Eukaryota</taxon>
        <taxon>Metazoa</taxon>
        <taxon>Chordata</taxon>
        <taxon>Craniata</taxon>
        <taxon>Vertebrata</taxon>
        <taxon>Euteleostomi</taxon>
        <taxon>Actinopterygii</taxon>
        <taxon>Neopterygii</taxon>
        <taxon>Teleostei</taxon>
        <taxon>Protacanthopterygii</taxon>
        <taxon>Salmoniformes</taxon>
        <taxon>Salmonidae</taxon>
        <taxon>Coregoninae</taxon>
        <taxon>Coregonus</taxon>
    </lineage>
</organism>
<evidence type="ECO:0000256" key="1">
    <source>
        <dbReference type="SAM" id="MobiDB-lite"/>
    </source>
</evidence>
<keyword evidence="3" id="KW-1185">Reference proteome</keyword>
<evidence type="ECO:0000313" key="2">
    <source>
        <dbReference type="EMBL" id="KAK6300466.1"/>
    </source>
</evidence>
<feature type="region of interest" description="Disordered" evidence="1">
    <location>
        <begin position="120"/>
        <end position="156"/>
    </location>
</feature>
<dbReference type="EMBL" id="JAGTTL010000027">
    <property type="protein sequence ID" value="KAK6300466.1"/>
    <property type="molecule type" value="Genomic_DNA"/>
</dbReference>
<dbReference type="Proteomes" id="UP001356427">
    <property type="component" value="Unassembled WGS sequence"/>
</dbReference>
<name>A0AAN8LFL4_9TELE</name>
<feature type="compositionally biased region" description="Basic and acidic residues" evidence="1">
    <location>
        <begin position="120"/>
        <end position="131"/>
    </location>
</feature>
<dbReference type="AlphaFoldDB" id="A0AAN8LFL4"/>
<comment type="caution">
    <text evidence="2">The sequence shown here is derived from an EMBL/GenBank/DDBJ whole genome shotgun (WGS) entry which is preliminary data.</text>
</comment>
<protein>
    <submittedName>
        <fullName evidence="2">Uncharacterized protein</fullName>
    </submittedName>
</protein>
<feature type="region of interest" description="Disordered" evidence="1">
    <location>
        <begin position="831"/>
        <end position="852"/>
    </location>
</feature>
<feature type="compositionally biased region" description="Basic and acidic residues" evidence="1">
    <location>
        <begin position="54"/>
        <end position="63"/>
    </location>
</feature>
<proteinExistence type="predicted"/>
<gene>
    <name evidence="2" type="ORF">J4Q44_G00285640</name>
</gene>
<feature type="compositionally biased region" description="Polar residues" evidence="1">
    <location>
        <begin position="475"/>
        <end position="484"/>
    </location>
</feature>
<feature type="compositionally biased region" description="Basic residues" evidence="1">
    <location>
        <begin position="299"/>
        <end position="310"/>
    </location>
</feature>
<feature type="region of interest" description="Disordered" evidence="1">
    <location>
        <begin position="22"/>
        <end position="63"/>
    </location>
</feature>
<accession>A0AAN8LFL4</accession>
<reference evidence="2 3" key="1">
    <citation type="submission" date="2021-04" db="EMBL/GenBank/DDBJ databases">
        <authorList>
            <person name="De Guttry C."/>
            <person name="Zahm M."/>
            <person name="Klopp C."/>
            <person name="Cabau C."/>
            <person name="Louis A."/>
            <person name="Berthelot C."/>
            <person name="Parey E."/>
            <person name="Roest Crollius H."/>
            <person name="Montfort J."/>
            <person name="Robinson-Rechavi M."/>
            <person name="Bucao C."/>
            <person name="Bouchez O."/>
            <person name="Gislard M."/>
            <person name="Lluch J."/>
            <person name="Milhes M."/>
            <person name="Lampietro C."/>
            <person name="Lopez Roques C."/>
            <person name="Donnadieu C."/>
            <person name="Braasch I."/>
            <person name="Desvignes T."/>
            <person name="Postlethwait J."/>
            <person name="Bobe J."/>
            <person name="Wedekind C."/>
            <person name="Guiguen Y."/>
        </authorList>
    </citation>
    <scope>NUCLEOTIDE SEQUENCE [LARGE SCALE GENOMIC DNA]</scope>
    <source>
        <strain evidence="2">Cs_M1</strain>
        <tissue evidence="2">Blood</tissue>
    </source>
</reference>
<feature type="compositionally biased region" description="Low complexity" evidence="1">
    <location>
        <begin position="836"/>
        <end position="849"/>
    </location>
</feature>